<dbReference type="HOGENOM" id="CLU_001390_0_2_1"/>
<evidence type="ECO:0000256" key="18">
    <source>
        <dbReference type="SAM" id="Phobius"/>
    </source>
</evidence>
<dbReference type="OMA" id="EFLIYEP"/>
<dbReference type="Gene3D" id="3.40.50.450">
    <property type="match status" value="1"/>
</dbReference>
<evidence type="ECO:0000256" key="8">
    <source>
        <dbReference type="ARBA" id="ARBA00022723"/>
    </source>
</evidence>
<dbReference type="GO" id="GO:0005509">
    <property type="term" value="F:calcium ion binding"/>
    <property type="evidence" value="ECO:0007669"/>
    <property type="project" value="Ensembl"/>
</dbReference>
<organism evidence="22 23">
    <name type="scientific">Latimeria chalumnae</name>
    <name type="common">Coelacanth</name>
    <dbReference type="NCBI Taxonomy" id="7897"/>
    <lineage>
        <taxon>Eukaryota</taxon>
        <taxon>Metazoa</taxon>
        <taxon>Chordata</taxon>
        <taxon>Craniata</taxon>
        <taxon>Vertebrata</taxon>
        <taxon>Euteleostomi</taxon>
        <taxon>Coelacanthiformes</taxon>
        <taxon>Coelacanthidae</taxon>
        <taxon>Latimeria</taxon>
    </lineage>
</organism>
<dbReference type="EMBL" id="AFYH01099278">
    <property type="status" value="NOT_ANNOTATED_CDS"/>
    <property type="molecule type" value="Genomic_DNA"/>
</dbReference>
<feature type="domain" description="Ion transport" evidence="19">
    <location>
        <begin position="723"/>
        <end position="976"/>
    </location>
</feature>
<evidence type="ECO:0000256" key="16">
    <source>
        <dbReference type="ARBA" id="ARBA00036634"/>
    </source>
</evidence>
<keyword evidence="14" id="KW-0407">Ion channel</keyword>
<evidence type="ECO:0000256" key="9">
    <source>
        <dbReference type="ARBA" id="ARBA00022837"/>
    </source>
</evidence>
<keyword evidence="5" id="KW-0109">Calcium transport</keyword>
<dbReference type="Pfam" id="PF18139">
    <property type="entry name" value="LSDAT_euk"/>
    <property type="match status" value="1"/>
</dbReference>
<evidence type="ECO:0000256" key="7">
    <source>
        <dbReference type="ARBA" id="ARBA00022692"/>
    </source>
</evidence>
<dbReference type="FunCoup" id="H3B0C1">
    <property type="interactions" value="339"/>
</dbReference>
<dbReference type="Pfam" id="PF25969">
    <property type="entry name" value="NUDT9_N"/>
    <property type="match status" value="1"/>
</dbReference>
<dbReference type="GO" id="GO:0051289">
    <property type="term" value="P:protein homotetramerization"/>
    <property type="evidence" value="ECO:0007669"/>
    <property type="project" value="Ensembl"/>
</dbReference>
<accession>H3B0C1</accession>
<dbReference type="GO" id="GO:0051209">
    <property type="term" value="P:release of sequestered calcium ion into cytosol"/>
    <property type="evidence" value="ECO:0007669"/>
    <property type="project" value="TreeGrafter"/>
</dbReference>
<dbReference type="EMBL" id="AFYH01099277">
    <property type="status" value="NOT_ANNOTATED_CDS"/>
    <property type="molecule type" value="Genomic_DNA"/>
</dbReference>
<evidence type="ECO:0000259" key="21">
    <source>
        <dbReference type="Pfam" id="PF25508"/>
    </source>
</evidence>
<evidence type="ECO:0000256" key="11">
    <source>
        <dbReference type="ARBA" id="ARBA00023065"/>
    </source>
</evidence>
<keyword evidence="13" id="KW-1015">Disulfide bond</keyword>
<keyword evidence="8" id="KW-0479">Metal-binding</keyword>
<name>H3B0C1_LATCH</name>
<feature type="transmembrane region" description="Helical" evidence="18">
    <location>
        <begin position="670"/>
        <end position="689"/>
    </location>
</feature>
<evidence type="ECO:0000256" key="12">
    <source>
        <dbReference type="ARBA" id="ARBA00023136"/>
    </source>
</evidence>
<reference evidence="22" key="3">
    <citation type="submission" date="2025-09" db="UniProtKB">
        <authorList>
            <consortium name="Ensembl"/>
        </authorList>
    </citation>
    <scope>IDENTIFICATION</scope>
</reference>
<dbReference type="PANTHER" id="PTHR13800:SF2">
    <property type="entry name" value="TRANSIENT RECEPTOR POTENTIAL CATION CHANNEL SUBFAMILY M MEMBER 2"/>
    <property type="match status" value="1"/>
</dbReference>
<feature type="domain" description="TRPM SLOG" evidence="20">
    <location>
        <begin position="54"/>
        <end position="311"/>
    </location>
</feature>
<dbReference type="InterPro" id="IPR050927">
    <property type="entry name" value="TRPM"/>
</dbReference>
<dbReference type="eggNOG" id="KOG4195">
    <property type="taxonomic scope" value="Eukaryota"/>
</dbReference>
<evidence type="ECO:0000256" key="15">
    <source>
        <dbReference type="ARBA" id="ARBA00036239"/>
    </source>
</evidence>
<sequence>VCVCGYPRKGHSEIALSHNFLQDEKWDKQKHTVEISTDAFGDITFIGLGQKVGKYVRVSTETHPHILYELMTKHWGLNIPNLLISVTGGAKNFSMKPRLKDIFRRGLIKAAQSTGAWIITGGSNAGVMKHVGKAIRDYTMGSCSKDGKIVAIGIATWGTVYNRESLLSKEEKFPAEYVLDDENQGRLSCLDNNHSHFILVDDGTHGNYGVEIPLRTKLEEFISNQTLKKKGVGIKIPVVCVVLEGGPGTLDTIHNAITNGTPCVIVEGSGRIADVIAHVANLPISKITISLIQKQLKIFFTEEFDKFTQEKIIEWTKKIQDIVRMQQLLTVFRVDKEGQQDIDIAILRALLKASKSHEYPGHEDWDHQLKLAVAWNRVDIAKSEIFTGEKQWKSSDLHEVMTAALIGDKPEFAKLFMDQGVSLKEYLNQKTLISLYNNLSPSSLIYNKILKLMEEKPQQPMLPEQHMIQLYHISDILRELLGEFTELLYPRPKDMEKNFGPLSAPQIRLNTLHTELSQPDHRKSSISTKNDGVPEDPVRDLFLWAILQDRKELSDMFWEQSRDCIAAALGASKILKKLSSEEEDTDRSEEMQALADEYEERAIRVFTECYRKDDERSEKLLTRISEAWGKTTCLRLALEADNKTFLAQGGVQAFLTKVWWGKLSVDTKRWQLMLCMLLFPLIFTGLITFSSKGQELKLKQMNCGERLKGFFSSPVVIFYWNVLSYFGFLWLFAYVIMVDFQTTPSWKECLLYFWIASLVSEEIRQLVYDPDGLGHYKKSTIYIKDFWNKMDVFAILVFIIGLICRLMTRTVYEGRIILSLDFIIFCLRLIHIFTVSKTLGPKIIIVKKMMKDVFFFLFLLAVWLVAYGVAKQAILIHNEERLDWIFRGVVYQSYLTVFGEIPSDIDGTTFDLESCTVNGTDPYKPKCQEHRNGLPIFPDWLTILLMCVYLLFANILLLNLLIAMLSYTFEQIQENTDKIWMFQRHDLIEEYHGRPAAPPPFIIFNHIYLFVKHFILCRPPRRRKQFKEKLPKNEDAELLSWEAFMKENFLANLQHEVNQSTDQKIRDTSENVNSKLETPSPFSTRRMCDVTVPIKVRGKDKVPMLFQGLLQHTVGNFFRVNMMVEVLEINQKNTDGTIQQRLANLEEQLFQSAKALNWIMTVLSEKGFGPKDTAPLLTTEKLKETESKKADSEVKVEDQKSKYHVNARILLYPGSSVKCFPVPDEKVLWKVEFQGYAPPFYTSEKEDLTGSWAWEGPADPSSLEPSMAGDTQFNGESFHGPYIFENGLPQNPMGRTGLQGKGVLYWFGVNHAIDPVITRWRRKVDGSVKVKELKRMLEFLAVSCPSSKHWALPGGVLEPGETLPRKLTEILEEKALWAKFQILLNEGKEIYRGYVDDSRNTDNAWIETQAINVHFENTDDLIVAKLNSKTVVIACCSKEDGPVRWQPIEQNISIYANQKDFLQKVAELHDAHY</sequence>
<comment type="catalytic activity">
    <reaction evidence="15">
        <text>Na(+)(in) = Na(+)(out)</text>
        <dbReference type="Rhea" id="RHEA:34963"/>
        <dbReference type="ChEBI" id="CHEBI:29101"/>
    </reaction>
</comment>
<evidence type="ECO:0000313" key="23">
    <source>
        <dbReference type="Proteomes" id="UP000008672"/>
    </source>
</evidence>
<dbReference type="GO" id="GO:0072571">
    <property type="term" value="F:mono-ADP-D-ribose binding"/>
    <property type="evidence" value="ECO:0007669"/>
    <property type="project" value="Ensembl"/>
</dbReference>
<evidence type="ECO:0000259" key="19">
    <source>
        <dbReference type="Pfam" id="PF00520"/>
    </source>
</evidence>
<evidence type="ECO:0000256" key="2">
    <source>
        <dbReference type="ARBA" id="ARBA00009501"/>
    </source>
</evidence>
<comment type="similarity">
    <text evidence="2">Belongs to the transient receptor (TC 1.A.4) family. LTrpC subfamily. TRPM2 sub-subfamily.</text>
</comment>
<feature type="transmembrane region" description="Helical" evidence="18">
    <location>
        <begin position="940"/>
        <end position="969"/>
    </location>
</feature>
<comment type="catalytic activity">
    <reaction evidence="16">
        <text>Ca(2+)(in) = Ca(2+)(out)</text>
        <dbReference type="Rhea" id="RHEA:29671"/>
        <dbReference type="ChEBI" id="CHEBI:29108"/>
    </reaction>
</comment>
<feature type="transmembrane region" description="Helical" evidence="18">
    <location>
        <begin position="853"/>
        <end position="870"/>
    </location>
</feature>
<evidence type="ECO:0000256" key="5">
    <source>
        <dbReference type="ARBA" id="ARBA00022568"/>
    </source>
</evidence>
<dbReference type="Gene3D" id="3.90.79.10">
    <property type="entry name" value="Nucleoside Triphosphate Pyrophosphohydrolase"/>
    <property type="match status" value="1"/>
</dbReference>
<dbReference type="CDD" id="cd03670">
    <property type="entry name" value="NUDIX_ADPRase_Nudt9"/>
    <property type="match status" value="1"/>
</dbReference>
<keyword evidence="9" id="KW-0106">Calcium</keyword>
<evidence type="ECO:0000259" key="20">
    <source>
        <dbReference type="Pfam" id="PF18139"/>
    </source>
</evidence>
<proteinExistence type="inferred from homology"/>
<evidence type="ECO:0000256" key="10">
    <source>
        <dbReference type="ARBA" id="ARBA00022989"/>
    </source>
</evidence>
<dbReference type="InterPro" id="IPR057366">
    <property type="entry name" value="TRPM-like"/>
</dbReference>
<keyword evidence="6" id="KW-0107">Calcium channel</keyword>
<dbReference type="Ensembl" id="ENSLACT00000015448.1">
    <property type="protein sequence ID" value="ENSLACP00000015342.1"/>
    <property type="gene ID" value="ENSLACG00000013507.1"/>
</dbReference>
<keyword evidence="12 18" id="KW-0472">Membrane</keyword>
<dbReference type="InterPro" id="IPR041491">
    <property type="entry name" value="TRPM_SLOG"/>
</dbReference>
<feature type="domain" description="TRPM-like" evidence="21">
    <location>
        <begin position="384"/>
        <end position="648"/>
    </location>
</feature>
<evidence type="ECO:0000256" key="4">
    <source>
        <dbReference type="ARBA" id="ARBA00022475"/>
    </source>
</evidence>
<evidence type="ECO:0000256" key="14">
    <source>
        <dbReference type="ARBA" id="ARBA00023303"/>
    </source>
</evidence>
<protein>
    <recommendedName>
        <fullName evidence="17">Transient receptor potential cation channel subfamily M member 2</fullName>
    </recommendedName>
</protein>
<feature type="transmembrane region" description="Helical" evidence="18">
    <location>
        <begin position="816"/>
        <end position="833"/>
    </location>
</feature>
<dbReference type="GO" id="GO:0099604">
    <property type="term" value="F:ligand-gated calcium channel activity"/>
    <property type="evidence" value="ECO:0007669"/>
    <property type="project" value="Ensembl"/>
</dbReference>
<evidence type="ECO:0000256" key="3">
    <source>
        <dbReference type="ARBA" id="ARBA00022448"/>
    </source>
</evidence>
<evidence type="ECO:0000256" key="13">
    <source>
        <dbReference type="ARBA" id="ARBA00023157"/>
    </source>
</evidence>
<dbReference type="Pfam" id="PF25508">
    <property type="entry name" value="TRPM2"/>
    <property type="match status" value="1"/>
</dbReference>
<reference evidence="23" key="1">
    <citation type="submission" date="2011-08" db="EMBL/GenBank/DDBJ databases">
        <title>The draft genome of Latimeria chalumnae.</title>
        <authorList>
            <person name="Di Palma F."/>
            <person name="Alfoldi J."/>
            <person name="Johnson J."/>
            <person name="Berlin A."/>
            <person name="Gnerre S."/>
            <person name="Jaffe D."/>
            <person name="MacCallum I."/>
            <person name="Young S."/>
            <person name="Walker B.J."/>
            <person name="Lander E."/>
            <person name="Lindblad-Toh K."/>
        </authorList>
    </citation>
    <scope>NUCLEOTIDE SEQUENCE [LARGE SCALE GENOMIC DNA]</scope>
    <source>
        <strain evidence="23">Wild caught</strain>
    </source>
</reference>
<evidence type="ECO:0000313" key="22">
    <source>
        <dbReference type="Ensembl" id="ENSLACP00000015342.1"/>
    </source>
</evidence>
<dbReference type="Pfam" id="PF00520">
    <property type="entry name" value="Ion_trans"/>
    <property type="match status" value="1"/>
</dbReference>
<gene>
    <name evidence="22" type="primary">TRPM2</name>
</gene>
<feature type="transmembrane region" description="Helical" evidence="18">
    <location>
        <begin position="786"/>
        <end position="804"/>
    </location>
</feature>
<dbReference type="PANTHER" id="PTHR13800">
    <property type="entry name" value="TRANSIENT RECEPTOR POTENTIAL CATION CHANNEL, SUBFAMILY M, MEMBER 6"/>
    <property type="match status" value="1"/>
</dbReference>
<comment type="subcellular location">
    <subcellularLocation>
        <location evidence="1">Cell membrane</location>
        <topology evidence="1">Multi-pass membrane protein</topology>
    </subcellularLocation>
</comment>
<keyword evidence="11" id="KW-0406">Ion transport</keyword>
<keyword evidence="4" id="KW-1003">Cell membrane</keyword>
<dbReference type="GO" id="GO:0005886">
    <property type="term" value="C:plasma membrane"/>
    <property type="evidence" value="ECO:0007669"/>
    <property type="project" value="UniProtKB-SubCell"/>
</dbReference>
<dbReference type="EMBL" id="AFYH01099279">
    <property type="status" value="NOT_ANNOTATED_CDS"/>
    <property type="molecule type" value="Genomic_DNA"/>
</dbReference>
<keyword evidence="23" id="KW-1185">Reference proteome</keyword>
<dbReference type="eggNOG" id="KOG3614">
    <property type="taxonomic scope" value="Eukaryota"/>
</dbReference>
<keyword evidence="7 18" id="KW-0812">Transmembrane</keyword>
<dbReference type="GeneTree" id="ENSGT00940000156404"/>
<evidence type="ECO:0000256" key="6">
    <source>
        <dbReference type="ARBA" id="ARBA00022673"/>
    </source>
</evidence>
<dbReference type="STRING" id="7897.ENSLACP00000015342"/>
<dbReference type="Proteomes" id="UP000008672">
    <property type="component" value="Unassembled WGS sequence"/>
</dbReference>
<evidence type="ECO:0000256" key="1">
    <source>
        <dbReference type="ARBA" id="ARBA00004651"/>
    </source>
</evidence>
<dbReference type="SUPFAM" id="SSF55811">
    <property type="entry name" value="Nudix"/>
    <property type="match status" value="1"/>
</dbReference>
<dbReference type="InterPro" id="IPR015797">
    <property type="entry name" value="NUDIX_hydrolase-like_dom_sf"/>
</dbReference>
<dbReference type="InParanoid" id="H3B0C1"/>
<evidence type="ECO:0000256" key="17">
    <source>
        <dbReference type="ARBA" id="ARBA00070987"/>
    </source>
</evidence>
<dbReference type="FunFam" id="3.90.79.10:FF:000047">
    <property type="entry name" value="Transient receptor potential cation channel subfamily M member 2"/>
    <property type="match status" value="1"/>
</dbReference>
<keyword evidence="10 18" id="KW-1133">Transmembrane helix</keyword>
<dbReference type="InterPro" id="IPR005821">
    <property type="entry name" value="Ion_trans_dom"/>
</dbReference>
<keyword evidence="3" id="KW-0813">Transport</keyword>
<feature type="transmembrane region" description="Helical" evidence="18">
    <location>
        <begin position="710"/>
        <end position="737"/>
    </location>
</feature>
<reference evidence="22" key="2">
    <citation type="submission" date="2025-08" db="UniProtKB">
        <authorList>
            <consortium name="Ensembl"/>
        </authorList>
    </citation>
    <scope>IDENTIFICATION</scope>
</reference>